<evidence type="ECO:0000256" key="14">
    <source>
        <dbReference type="ARBA" id="ARBA00062253"/>
    </source>
</evidence>
<dbReference type="Gene3D" id="3.30.413.10">
    <property type="entry name" value="Sulfite Reductase Hemoprotein, domain 1"/>
    <property type="match status" value="2"/>
</dbReference>
<evidence type="ECO:0000256" key="15">
    <source>
        <dbReference type="HAMAP-Rule" id="MF_01540"/>
    </source>
</evidence>
<evidence type="ECO:0000256" key="6">
    <source>
        <dbReference type="ARBA" id="ARBA00022723"/>
    </source>
</evidence>
<keyword evidence="5 15" id="KW-0349">Heme</keyword>
<evidence type="ECO:0000256" key="8">
    <source>
        <dbReference type="ARBA" id="ARBA00023002"/>
    </source>
</evidence>
<keyword evidence="19" id="KW-1185">Reference proteome</keyword>
<evidence type="ECO:0000256" key="5">
    <source>
        <dbReference type="ARBA" id="ARBA00022617"/>
    </source>
</evidence>
<feature type="domain" description="Nitrite/Sulfite reductase ferredoxin-like" evidence="17">
    <location>
        <begin position="351"/>
        <end position="415"/>
    </location>
</feature>
<dbReference type="EC" id="1.8.1.2" evidence="15"/>
<dbReference type="GO" id="GO:0051539">
    <property type="term" value="F:4 iron, 4 sulfur cluster binding"/>
    <property type="evidence" value="ECO:0007669"/>
    <property type="project" value="UniProtKB-KW"/>
</dbReference>
<dbReference type="AlphaFoldDB" id="A0A7G1Q8F6"/>
<sequence>MTQNLQQQSNLSPDEALKRKSRYLRGTILESLADSITGSATSDDIKLLKFHGTYQQDDRDLRVERMRQKLEPAYSFMVRIRMPGGICTADQWLQLDEIAQKYANNSLRITTRQTFQYHGVIKRYLKSTIAGINKAALSTIAACGDVNRNVVCHNNPYLSTCHEEVYDWAKRLSNRFLPQTGAYPEIWLDKEKISADSSIKEEPLYGETYLPRKFKIGIALPPSNDIDVFAQDLGLIAINDGNHLIGFNVSVGGGMGMTHNVPETYPRLASVIGFCTLDQIFEVAEHIIRIQRDFGNRSDRQQARLKYTIDSRGIDWFKEELNQRLGWKLESPRPYHFESNNDPFGWVQDFKGNWHLSLCLLSGRIKDTPEQPLMTGLREIAKIHQGDFRLTTNQNLTIANIPPAEKKNIEALVEKYHLPMPEKISRVRQDAMSCVALPTCGLAMAESERMLPDFLNKLEAILARIGLQNDPITVRVTGCPNGCGRPYISEIALVGKSLGRYNLYLGAEFAGQRLNKLYKESLTEDEIIETLTPIFKHYAQDRNKGEYFGNFVVRMGYVEEVKEGKDFNKKDIELKAVKTA</sequence>
<dbReference type="PANTHER" id="PTHR11493">
    <property type="entry name" value="SULFITE REDUCTASE [NADPH] SUBUNIT BETA-RELATED"/>
    <property type="match status" value="1"/>
</dbReference>
<keyword evidence="6 15" id="KW-0479">Metal-binding</keyword>
<dbReference type="GO" id="GO:0070814">
    <property type="term" value="P:hydrogen sulfide biosynthetic process"/>
    <property type="evidence" value="ECO:0007669"/>
    <property type="project" value="UniProtKB-UniRule"/>
</dbReference>
<dbReference type="FunFam" id="3.30.413.10:FF:000003">
    <property type="entry name" value="Sulfite reductase [NADPH] hemoprotein beta-component"/>
    <property type="match status" value="1"/>
</dbReference>
<dbReference type="InterPro" id="IPR006066">
    <property type="entry name" value="NO2/SO3_Rdtase_FeS/sirohaem_BS"/>
</dbReference>
<keyword evidence="4 15" id="KW-0028">Amino-acid biosynthesis</keyword>
<dbReference type="GO" id="GO:0009337">
    <property type="term" value="C:sulfite reductase complex (NADPH)"/>
    <property type="evidence" value="ECO:0007669"/>
    <property type="project" value="InterPro"/>
</dbReference>
<dbReference type="HAMAP" id="MF_01540">
    <property type="entry name" value="CysI"/>
    <property type="match status" value="1"/>
</dbReference>
<evidence type="ECO:0000256" key="11">
    <source>
        <dbReference type="ARBA" id="ARBA00023192"/>
    </source>
</evidence>
<dbReference type="InterPro" id="IPR045854">
    <property type="entry name" value="NO2/SO3_Rdtase_4Fe4S_sf"/>
</dbReference>
<dbReference type="RefSeq" id="WP_197744898.1">
    <property type="nucleotide sequence ID" value="NZ_LR778175.1"/>
</dbReference>
<evidence type="ECO:0000256" key="10">
    <source>
        <dbReference type="ARBA" id="ARBA00023014"/>
    </source>
</evidence>
<dbReference type="InterPro" id="IPR006067">
    <property type="entry name" value="NO2/SO3_Rdtase_4Fe4S_dom"/>
</dbReference>
<dbReference type="GO" id="GO:0000103">
    <property type="term" value="P:sulfate assimilation"/>
    <property type="evidence" value="ECO:0007669"/>
    <property type="project" value="UniProtKB-UniRule"/>
</dbReference>
<dbReference type="UniPathway" id="UPA00140">
    <property type="reaction ID" value="UER00207"/>
</dbReference>
<feature type="binding site" evidence="15">
    <location>
        <position position="440"/>
    </location>
    <ligand>
        <name>[4Fe-4S] cluster</name>
        <dbReference type="ChEBI" id="CHEBI:49883"/>
    </ligand>
</feature>
<comment type="cofactor">
    <cofactor evidence="15">
        <name>siroheme</name>
        <dbReference type="ChEBI" id="CHEBI:60052"/>
    </cofactor>
    <text evidence="15">Binds 1 siroheme per subunit.</text>
</comment>
<keyword evidence="8 15" id="KW-0560">Oxidoreductase</keyword>
<dbReference type="GO" id="GO:0046872">
    <property type="term" value="F:metal ion binding"/>
    <property type="evidence" value="ECO:0007669"/>
    <property type="project" value="UniProtKB-KW"/>
</dbReference>
<feature type="binding site" description="axial binding residue" evidence="15">
    <location>
        <position position="483"/>
    </location>
    <ligand>
        <name>siroheme</name>
        <dbReference type="ChEBI" id="CHEBI:60052"/>
    </ligand>
    <ligandPart>
        <name>Fe</name>
        <dbReference type="ChEBI" id="CHEBI:18248"/>
    </ligandPart>
</feature>
<dbReference type="InterPro" id="IPR011786">
    <property type="entry name" value="CysI"/>
</dbReference>
<evidence type="ECO:0000256" key="12">
    <source>
        <dbReference type="ARBA" id="ARBA00052219"/>
    </source>
</evidence>
<dbReference type="InterPro" id="IPR005117">
    <property type="entry name" value="NiRdtase/SiRdtase_haem-b_fer"/>
</dbReference>
<comment type="cofactor">
    <cofactor evidence="15">
        <name>[4Fe-4S] cluster</name>
        <dbReference type="ChEBI" id="CHEBI:49883"/>
    </cofactor>
    <text evidence="15">Binds 1 [4Fe-4S] cluster per subunit.</text>
</comment>
<protein>
    <recommendedName>
        <fullName evidence="15">Sulfite reductase [NADPH] hemoprotein beta-component</fullName>
        <shortName evidence="15">SiR-HP</shortName>
        <shortName evidence="15">SiRHP</shortName>
        <ecNumber evidence="15">1.8.1.2</ecNumber>
    </recommendedName>
</protein>
<dbReference type="GO" id="GO:0050661">
    <property type="term" value="F:NADP binding"/>
    <property type="evidence" value="ECO:0007669"/>
    <property type="project" value="InterPro"/>
</dbReference>
<feature type="domain" description="Nitrite/sulphite reductase 4Fe-4S" evidence="16">
    <location>
        <begin position="170"/>
        <end position="329"/>
    </location>
</feature>
<evidence type="ECO:0000256" key="4">
    <source>
        <dbReference type="ARBA" id="ARBA00022605"/>
    </source>
</evidence>
<dbReference type="NCBIfam" id="TIGR02041">
    <property type="entry name" value="CysI"/>
    <property type="match status" value="1"/>
</dbReference>
<feature type="binding site" evidence="15">
    <location>
        <position position="479"/>
    </location>
    <ligand>
        <name>[4Fe-4S] cluster</name>
        <dbReference type="ChEBI" id="CHEBI:49883"/>
    </ligand>
</feature>
<evidence type="ECO:0000313" key="18">
    <source>
        <dbReference type="EMBL" id="CAB1275211.1"/>
    </source>
</evidence>
<dbReference type="SUPFAM" id="SSF56014">
    <property type="entry name" value="Nitrite and sulphite reductase 4Fe-4S domain-like"/>
    <property type="match status" value="2"/>
</dbReference>
<evidence type="ECO:0000256" key="9">
    <source>
        <dbReference type="ARBA" id="ARBA00023004"/>
    </source>
</evidence>
<comment type="similarity">
    <text evidence="2 15">Belongs to the nitrite and sulfite reductase 4Fe-4S domain family.</text>
</comment>
<keyword evidence="10 15" id="KW-0411">Iron-sulfur</keyword>
<dbReference type="EMBL" id="LR778175">
    <property type="protein sequence ID" value="CAB1275211.1"/>
    <property type="molecule type" value="Genomic_DNA"/>
</dbReference>
<evidence type="ECO:0000256" key="1">
    <source>
        <dbReference type="ARBA" id="ARBA00004774"/>
    </source>
</evidence>
<comment type="catalytic activity">
    <reaction evidence="12 15">
        <text>hydrogen sulfide + 3 NADP(+) + 3 H2O = sulfite + 3 NADPH + 4 H(+)</text>
        <dbReference type="Rhea" id="RHEA:13801"/>
        <dbReference type="ChEBI" id="CHEBI:15377"/>
        <dbReference type="ChEBI" id="CHEBI:15378"/>
        <dbReference type="ChEBI" id="CHEBI:17359"/>
        <dbReference type="ChEBI" id="CHEBI:29919"/>
        <dbReference type="ChEBI" id="CHEBI:57783"/>
        <dbReference type="ChEBI" id="CHEBI:58349"/>
        <dbReference type="EC" id="1.8.1.2"/>
    </reaction>
</comment>
<evidence type="ECO:0000256" key="2">
    <source>
        <dbReference type="ARBA" id="ARBA00010429"/>
    </source>
</evidence>
<feature type="binding site" evidence="15">
    <location>
        <position position="434"/>
    </location>
    <ligand>
        <name>[4Fe-4S] cluster</name>
        <dbReference type="ChEBI" id="CHEBI:49883"/>
    </ligand>
</feature>
<feature type="domain" description="Nitrite/Sulfite reductase ferredoxin-like" evidence="17">
    <location>
        <begin position="74"/>
        <end position="130"/>
    </location>
</feature>
<dbReference type="GO" id="GO:0020037">
    <property type="term" value="F:heme binding"/>
    <property type="evidence" value="ECO:0007669"/>
    <property type="project" value="InterPro"/>
</dbReference>
<dbReference type="Pfam" id="PF01077">
    <property type="entry name" value="NIR_SIR"/>
    <property type="match status" value="1"/>
</dbReference>
<keyword evidence="9 15" id="KW-0408">Iron</keyword>
<evidence type="ECO:0000256" key="13">
    <source>
        <dbReference type="ARBA" id="ARBA00057160"/>
    </source>
</evidence>
<keyword evidence="3 15" id="KW-0004">4Fe-4S</keyword>
<dbReference type="GO" id="GO:0004783">
    <property type="term" value="F:sulfite reductase (NADPH) activity"/>
    <property type="evidence" value="ECO:0007669"/>
    <property type="project" value="UniProtKB-UniRule"/>
</dbReference>
<comment type="pathway">
    <text evidence="1 15">Sulfur metabolism; hydrogen sulfide biosynthesis; hydrogen sulfide from sulfite (NADPH route): step 1/1.</text>
</comment>
<feature type="binding site" evidence="15">
    <location>
        <position position="483"/>
    </location>
    <ligand>
        <name>[4Fe-4S] cluster</name>
        <dbReference type="ChEBI" id="CHEBI:49883"/>
    </ligand>
</feature>
<comment type="function">
    <text evidence="13 15">Component of the sulfite reductase complex that catalyzes the 6-electron reduction of sulfite to sulfide. This is one of several activities required for the biosynthesis of L-cysteine from sulfate.</text>
</comment>
<dbReference type="InterPro" id="IPR045169">
    <property type="entry name" value="NO2/SO3_Rdtase_4Fe4S_prot"/>
</dbReference>
<dbReference type="PRINTS" id="PR00397">
    <property type="entry name" value="SIROHAEM"/>
</dbReference>
<evidence type="ECO:0000313" key="19">
    <source>
        <dbReference type="Proteomes" id="UP000516072"/>
    </source>
</evidence>
<dbReference type="GO" id="GO:0050311">
    <property type="term" value="F:sulfite reductase (ferredoxin) activity"/>
    <property type="evidence" value="ECO:0007669"/>
    <property type="project" value="TreeGrafter"/>
</dbReference>
<dbReference type="Proteomes" id="UP000516072">
    <property type="component" value="Chromosome"/>
</dbReference>
<name>A0A7G1Q8F6_9GAMM</name>
<dbReference type="SUPFAM" id="SSF55124">
    <property type="entry name" value="Nitrite/Sulfite reductase N-terminal domain-like"/>
    <property type="match status" value="2"/>
</dbReference>
<accession>A0A7G1Q8F6</accession>
<gene>
    <name evidence="15 18" type="primary">cysI</name>
    <name evidence="18" type="ORF">NSCAC_0553</name>
</gene>
<dbReference type="PANTHER" id="PTHR11493:SF47">
    <property type="entry name" value="SULFITE REDUCTASE [NADPH] SUBUNIT BETA"/>
    <property type="match status" value="1"/>
</dbReference>
<keyword evidence="7 15" id="KW-0521">NADP</keyword>
<dbReference type="GO" id="GO:0019344">
    <property type="term" value="P:cysteine biosynthetic process"/>
    <property type="evidence" value="ECO:0007669"/>
    <property type="project" value="UniProtKB-KW"/>
</dbReference>
<evidence type="ECO:0000256" key="7">
    <source>
        <dbReference type="ARBA" id="ARBA00022857"/>
    </source>
</evidence>
<organism evidence="18 19">
    <name type="scientific">Candidatus Nitrosacidococcus tergens</name>
    <dbReference type="NCBI Taxonomy" id="553981"/>
    <lineage>
        <taxon>Bacteria</taxon>
        <taxon>Pseudomonadati</taxon>
        <taxon>Pseudomonadota</taxon>
        <taxon>Gammaproteobacteria</taxon>
        <taxon>Chromatiales</taxon>
        <taxon>Chromatiaceae</taxon>
        <taxon>Candidatus Nitrosacidococcus</taxon>
    </lineage>
</organism>
<evidence type="ECO:0000259" key="17">
    <source>
        <dbReference type="Pfam" id="PF03460"/>
    </source>
</evidence>
<evidence type="ECO:0000256" key="3">
    <source>
        <dbReference type="ARBA" id="ARBA00022485"/>
    </source>
</evidence>
<keyword evidence="11 15" id="KW-0198">Cysteine biosynthesis</keyword>
<evidence type="ECO:0000259" key="16">
    <source>
        <dbReference type="Pfam" id="PF01077"/>
    </source>
</evidence>
<dbReference type="NCBIfam" id="NF010029">
    <property type="entry name" value="PRK13504.1"/>
    <property type="match status" value="1"/>
</dbReference>
<dbReference type="InterPro" id="IPR036136">
    <property type="entry name" value="Nit/Sulf_reduc_fer-like_dom_sf"/>
</dbReference>
<dbReference type="Pfam" id="PF03460">
    <property type="entry name" value="NIR_SIR_ferr"/>
    <property type="match status" value="2"/>
</dbReference>
<reference evidence="18 19" key="1">
    <citation type="submission" date="2020-03" db="EMBL/GenBank/DDBJ databases">
        <authorList>
            <person name="Picone N."/>
        </authorList>
    </citation>
    <scope>NUCLEOTIDE SEQUENCE [LARGE SCALE GENOMIC DNA]</scope>
    <source>
        <strain evidence="18">NSCAC1</strain>
    </source>
</reference>
<comment type="subunit">
    <text evidence="14 15">Alpha(8)-beta(8). The alpha component is a flavoprotein, the beta component is a hemoprotein.</text>
</comment>
<dbReference type="KEGG" id="ntg:NSCAC_0553"/>
<dbReference type="PROSITE" id="PS00365">
    <property type="entry name" value="NIR_SIR"/>
    <property type="match status" value="1"/>
</dbReference>
<dbReference type="FunFam" id="3.30.413.10:FF:000004">
    <property type="entry name" value="Sulfite reductase [NADPH] hemoprotein beta-component"/>
    <property type="match status" value="1"/>
</dbReference>
<proteinExistence type="inferred from homology"/>